<protein>
    <submittedName>
        <fullName evidence="3">Chemotaxis protein MotC</fullName>
    </submittedName>
</protein>
<proteinExistence type="predicted"/>
<dbReference type="EMBL" id="SSNY01000004">
    <property type="protein sequence ID" value="THF57884.1"/>
    <property type="molecule type" value="Genomic_DNA"/>
</dbReference>
<keyword evidence="4" id="KW-1185">Reference proteome</keyword>
<name>A0ABY2Q962_9HYPH</name>
<sequence>MRRIAGLCRAAGFLLTMAAGTGAGHATEALAPYQMVRSLQLVQDRIASGDQAALPMQAKLLELTDARLRKLSAEDLKDPKNLRALLVYGMSGGNPATVKAATAHIEMDAGMQAISTGILAYLGGRPADAIEALKPVDPMTLPSDLGAFVALVKGSLLAGEDPAQALPLLDRARLLSPGTLVEEAALRRTIGITAANGDAARFAHASTQYVQGYLHSPYASQFADSFVSGVISMDQALGRDRLADITSMMDAERARVIYLRIARRAAIDGLNDLSAFAAAKAEQKRGKDTDNDPRAALYASLSAVTSATVDDLRETLKTIDRSRLSESDRALFDAAEAVTREIVAPPPAGTTAPVPPLAEAVPSTARPAAADLADAKSPAAQESTDDLPPVEGAVSERPAEQAVSEQATSEPAGEQAAAQQPVADASPPATEPAPVTSDASAGRQPADAADATIADARRKLDQIDQMLGTSPQ</sequence>
<dbReference type="Proteomes" id="UP000306441">
    <property type="component" value="Unassembled WGS sequence"/>
</dbReference>
<dbReference type="RefSeq" id="WP_136356295.1">
    <property type="nucleotide sequence ID" value="NZ_SSNY01000004.1"/>
</dbReference>
<feature type="signal peptide" evidence="2">
    <location>
        <begin position="1"/>
        <end position="18"/>
    </location>
</feature>
<evidence type="ECO:0000313" key="3">
    <source>
        <dbReference type="EMBL" id="THF57884.1"/>
    </source>
</evidence>
<organism evidence="3 4">
    <name type="scientific">Ollibium composti</name>
    <dbReference type="NCBI Taxonomy" id="2675109"/>
    <lineage>
        <taxon>Bacteria</taxon>
        <taxon>Pseudomonadati</taxon>
        <taxon>Pseudomonadota</taxon>
        <taxon>Alphaproteobacteria</taxon>
        <taxon>Hyphomicrobiales</taxon>
        <taxon>Phyllobacteriaceae</taxon>
        <taxon>Ollibium</taxon>
    </lineage>
</organism>
<reference evidence="3 4" key="1">
    <citation type="submission" date="2019-04" db="EMBL/GenBank/DDBJ databases">
        <title>Mesorhizobium composti sp. nov., isolated from compost.</title>
        <authorList>
            <person name="Lin S.-Y."/>
            <person name="Hameed A."/>
            <person name="Hsieh Y.-T."/>
            <person name="Young C.-C."/>
        </authorList>
    </citation>
    <scope>NUCLEOTIDE SEQUENCE [LARGE SCALE GENOMIC DNA]</scope>
    <source>
        <strain evidence="3 4">CC-YTH430</strain>
    </source>
</reference>
<feature type="compositionally biased region" description="Pro residues" evidence="1">
    <location>
        <begin position="344"/>
        <end position="356"/>
    </location>
</feature>
<feature type="region of interest" description="Disordered" evidence="1">
    <location>
        <begin position="342"/>
        <end position="453"/>
    </location>
</feature>
<comment type="caution">
    <text evidence="3">The sequence shown here is derived from an EMBL/GenBank/DDBJ whole genome shotgun (WGS) entry which is preliminary data.</text>
</comment>
<evidence type="ECO:0000256" key="2">
    <source>
        <dbReference type="SAM" id="SignalP"/>
    </source>
</evidence>
<feature type="compositionally biased region" description="Low complexity" evidence="1">
    <location>
        <begin position="365"/>
        <end position="380"/>
    </location>
</feature>
<evidence type="ECO:0000313" key="4">
    <source>
        <dbReference type="Proteomes" id="UP000306441"/>
    </source>
</evidence>
<accession>A0ABY2Q962</accession>
<evidence type="ECO:0000256" key="1">
    <source>
        <dbReference type="SAM" id="MobiDB-lite"/>
    </source>
</evidence>
<gene>
    <name evidence="3" type="ORF">E6C48_09055</name>
</gene>
<feature type="chain" id="PRO_5045935359" evidence="2">
    <location>
        <begin position="19"/>
        <end position="472"/>
    </location>
</feature>
<keyword evidence="2" id="KW-0732">Signal</keyword>